<feature type="region of interest" description="Disordered" evidence="1">
    <location>
        <begin position="103"/>
        <end position="160"/>
    </location>
</feature>
<protein>
    <submittedName>
        <fullName evidence="2">Uncharacterized protein</fullName>
    </submittedName>
</protein>
<sequence>MTLVSLDIEQSASPVVLALFAAAVYWTIRPCGYCIVLFSILFLSTSPSSPLTPSPTTITPKVNLSLSAADPDRRWLSTNGGRIFDPFLIAYVEWDRLICSSSSSPSSSSSFSPESTSIQSSDSSPESTSTQSFDSSPETNSDSTTPQQLDSADGMDTKLSSTSRKGLVDWIFSRNHHLSRGNDEDEKVKDGRKSKRAEGDLNLPKGYYDFSWRGIGFVLDLNPRRTDQGLAWELSQARRRPFNSDISQSSEVNQSQIDENKNNPSQVDSKPIHQGSRWKSIPFVGSW</sequence>
<keyword evidence="3" id="KW-1185">Reference proteome</keyword>
<dbReference type="VEuPathDB" id="FungiDB:TREMEDRAFT_60212"/>
<dbReference type="EMBL" id="SDIL01000187">
    <property type="protein sequence ID" value="RXK34812.1"/>
    <property type="molecule type" value="Genomic_DNA"/>
</dbReference>
<dbReference type="InParanoid" id="A0A4Q1B872"/>
<feature type="compositionally biased region" description="Polar residues" evidence="1">
    <location>
        <begin position="244"/>
        <end position="268"/>
    </location>
</feature>
<name>A0A4Q1B872_TREME</name>
<organism evidence="2 3">
    <name type="scientific">Tremella mesenterica</name>
    <name type="common">Jelly fungus</name>
    <dbReference type="NCBI Taxonomy" id="5217"/>
    <lineage>
        <taxon>Eukaryota</taxon>
        <taxon>Fungi</taxon>
        <taxon>Dikarya</taxon>
        <taxon>Basidiomycota</taxon>
        <taxon>Agaricomycotina</taxon>
        <taxon>Tremellomycetes</taxon>
        <taxon>Tremellales</taxon>
        <taxon>Tremellaceae</taxon>
        <taxon>Tremella</taxon>
    </lineage>
</organism>
<feature type="compositionally biased region" description="Basic and acidic residues" evidence="1">
    <location>
        <begin position="180"/>
        <end position="199"/>
    </location>
</feature>
<proteinExistence type="predicted"/>
<gene>
    <name evidence="2" type="ORF">M231_07930</name>
</gene>
<evidence type="ECO:0000313" key="2">
    <source>
        <dbReference type="EMBL" id="RXK34812.1"/>
    </source>
</evidence>
<feature type="compositionally biased region" description="Polar residues" evidence="1">
    <location>
        <begin position="139"/>
        <end position="150"/>
    </location>
</feature>
<dbReference type="Proteomes" id="UP000289152">
    <property type="component" value="Unassembled WGS sequence"/>
</dbReference>
<dbReference type="OrthoDB" id="2564054at2759"/>
<comment type="caution">
    <text evidence="2">The sequence shown here is derived from an EMBL/GenBank/DDBJ whole genome shotgun (WGS) entry which is preliminary data.</text>
</comment>
<accession>A0A4Q1B872</accession>
<feature type="region of interest" description="Disordered" evidence="1">
    <location>
        <begin position="242"/>
        <end position="276"/>
    </location>
</feature>
<evidence type="ECO:0000313" key="3">
    <source>
        <dbReference type="Proteomes" id="UP000289152"/>
    </source>
</evidence>
<reference evidence="2 3" key="1">
    <citation type="submission" date="2016-06" db="EMBL/GenBank/DDBJ databases">
        <title>Evolution of pathogenesis and genome organization in the Tremellales.</title>
        <authorList>
            <person name="Cuomo C."/>
            <person name="Litvintseva A."/>
            <person name="Heitman J."/>
            <person name="Chen Y."/>
            <person name="Sun S."/>
            <person name="Springer D."/>
            <person name="Dromer F."/>
            <person name="Young S."/>
            <person name="Zeng Q."/>
            <person name="Chapman S."/>
            <person name="Gujja S."/>
            <person name="Saif S."/>
            <person name="Birren B."/>
        </authorList>
    </citation>
    <scope>NUCLEOTIDE SEQUENCE [LARGE SCALE GENOMIC DNA]</scope>
    <source>
        <strain evidence="2 3">ATCC 28783</strain>
    </source>
</reference>
<evidence type="ECO:0000256" key="1">
    <source>
        <dbReference type="SAM" id="MobiDB-lite"/>
    </source>
</evidence>
<dbReference type="AlphaFoldDB" id="A0A4Q1B872"/>
<feature type="compositionally biased region" description="Low complexity" evidence="1">
    <location>
        <begin position="103"/>
        <end position="138"/>
    </location>
</feature>
<feature type="region of interest" description="Disordered" evidence="1">
    <location>
        <begin position="180"/>
        <end position="200"/>
    </location>
</feature>